<dbReference type="Pfam" id="PF09948">
    <property type="entry name" value="PpoB2"/>
    <property type="match status" value="1"/>
</dbReference>
<dbReference type="EMBL" id="VMNI01000001">
    <property type="protein sequence ID" value="TVO79780.1"/>
    <property type="molecule type" value="Genomic_DNA"/>
</dbReference>
<feature type="transmembrane region" description="Helical" evidence="1">
    <location>
        <begin position="123"/>
        <end position="142"/>
    </location>
</feature>
<protein>
    <submittedName>
        <fullName evidence="2">DUF2182 domain-containing protein</fullName>
    </submittedName>
</protein>
<keyword evidence="1" id="KW-1133">Transmembrane helix</keyword>
<name>A0A557SQV2_9RHOO</name>
<feature type="transmembrane region" description="Helical" evidence="1">
    <location>
        <begin position="219"/>
        <end position="240"/>
    </location>
</feature>
<feature type="transmembrane region" description="Helical" evidence="1">
    <location>
        <begin position="48"/>
        <end position="70"/>
    </location>
</feature>
<feature type="transmembrane region" description="Helical" evidence="1">
    <location>
        <begin position="180"/>
        <end position="213"/>
    </location>
</feature>
<dbReference type="Proteomes" id="UP000318349">
    <property type="component" value="Unassembled WGS sequence"/>
</dbReference>
<feature type="transmembrane region" description="Helical" evidence="1">
    <location>
        <begin position="91"/>
        <end position="111"/>
    </location>
</feature>
<gene>
    <name evidence="2" type="ORF">FHP89_00605</name>
</gene>
<evidence type="ECO:0000256" key="1">
    <source>
        <dbReference type="SAM" id="Phobius"/>
    </source>
</evidence>
<dbReference type="AlphaFoldDB" id="A0A557SQV2"/>
<dbReference type="InterPro" id="IPR018688">
    <property type="entry name" value="PpoB2-like"/>
</dbReference>
<keyword evidence="1" id="KW-0472">Membrane</keyword>
<reference evidence="2 3" key="1">
    <citation type="submission" date="2019-07" db="EMBL/GenBank/DDBJ databases">
        <title>The pathways for chlorine oxyanion respiration interact through the shared metabolite chlorate.</title>
        <authorList>
            <person name="Barnum T.P."/>
            <person name="Cheng Y."/>
            <person name="Hill K.A."/>
            <person name="Lucas L.N."/>
            <person name="Carlson H.K."/>
            <person name="Coates J.D."/>
        </authorList>
    </citation>
    <scope>NUCLEOTIDE SEQUENCE [LARGE SCALE GENOMIC DNA]</scope>
    <source>
        <strain evidence="2 3">SFB-1</strain>
    </source>
</reference>
<proteinExistence type="predicted"/>
<organism evidence="2 3">
    <name type="scientific">Denitromonas halophila</name>
    <dbReference type="NCBI Taxonomy" id="1629404"/>
    <lineage>
        <taxon>Bacteria</taxon>
        <taxon>Pseudomonadati</taxon>
        <taxon>Pseudomonadota</taxon>
        <taxon>Betaproteobacteria</taxon>
        <taxon>Rhodocyclales</taxon>
        <taxon>Zoogloeaceae</taxon>
        <taxon>Denitromonas</taxon>
    </lineage>
</organism>
<accession>A0A557SQV2</accession>
<evidence type="ECO:0000313" key="3">
    <source>
        <dbReference type="Proteomes" id="UP000318349"/>
    </source>
</evidence>
<comment type="caution">
    <text evidence="2">The sequence shown here is derived from an EMBL/GenBank/DDBJ whole genome shotgun (WGS) entry which is preliminary data.</text>
</comment>
<evidence type="ECO:0000313" key="2">
    <source>
        <dbReference type="EMBL" id="TVO79780.1"/>
    </source>
</evidence>
<sequence length="242" mass="25668">MLAAGGLGAVVLLSWLYLWLSASGMDHAAMDMAPMPRATSAGAFGLTFMMWTIMMAAMMLPSAAPAILLYGTLVRKHTAAGKVLPAVSRFVAGYLLVWTAFSLAATVLQTALEYAALLTPDMATASTRLGALALIAAGVYQLTPLKAACLGKCRNPLQFFITRWRDGHHGALKMGLEHGAYCVGCCWAIMLLLFVAGVMNLVWVALITAFVFIEKVFPGARLITLGASAALIASGLFLLLRI</sequence>
<keyword evidence="1" id="KW-0812">Transmembrane</keyword>